<dbReference type="Gene3D" id="2.60.120.620">
    <property type="entry name" value="q2cbj1_9rhob like domain"/>
    <property type="match status" value="1"/>
</dbReference>
<comment type="cofactor">
    <cofactor evidence="1">
        <name>Fe(2+)</name>
        <dbReference type="ChEBI" id="CHEBI:29033"/>
    </cofactor>
</comment>
<dbReference type="SUPFAM" id="SSF51197">
    <property type="entry name" value="Clavaminate synthase-like"/>
    <property type="match status" value="1"/>
</dbReference>
<dbReference type="InterPro" id="IPR008775">
    <property type="entry name" value="Phytyl_CoA_dOase-like"/>
</dbReference>
<protein>
    <submittedName>
        <fullName evidence="2">Phytanoyl-CoA dioxygenase</fullName>
    </submittedName>
</protein>
<dbReference type="eggNOG" id="COG5285">
    <property type="taxonomic scope" value="Bacteria"/>
</dbReference>
<evidence type="ECO:0000313" key="2">
    <source>
        <dbReference type="EMBL" id="ADY60254.1"/>
    </source>
</evidence>
<dbReference type="OrthoDB" id="9791262at2"/>
<dbReference type="KEGG" id="pbs:Plabr_2654"/>
<proteinExistence type="predicted"/>
<dbReference type="Proteomes" id="UP000006860">
    <property type="component" value="Chromosome"/>
</dbReference>
<keyword evidence="2" id="KW-0560">Oxidoreductase</keyword>
<sequence>MADWFQQVQQQGYLLLPDVFAADEVEQFQLQAARAFETDEAAIRQRSGSVYAARNVLTLWPESRQLRNHPRLRPVLQKLLGSKAGLVRGLYFDKPPEQSWALPWHQDKLIAVQPDSVDTSLYSPPRLRLGVPHTEPPAEVLEAMITVRIHLDDMTAENGPLEVLPGSHLNGKELKLQPFRSDKLQCRAGDVLLMRPLLGHASGKSQEGTTQHRRILHLEFAASEELPASARWWRFYPINKTSEY</sequence>
<dbReference type="GO" id="GO:0016706">
    <property type="term" value="F:2-oxoglutarate-dependent dioxygenase activity"/>
    <property type="evidence" value="ECO:0007669"/>
    <property type="project" value="UniProtKB-ARBA"/>
</dbReference>
<dbReference type="PANTHER" id="PTHR20883:SF48">
    <property type="entry name" value="ECTOINE DIOXYGENASE"/>
    <property type="match status" value="1"/>
</dbReference>
<dbReference type="HOGENOM" id="CLU_085070_0_0_0"/>
<dbReference type="RefSeq" id="WP_013628978.1">
    <property type="nucleotide sequence ID" value="NC_015174.1"/>
</dbReference>
<dbReference type="AlphaFoldDB" id="F0SRT8"/>
<reference evidence="3" key="1">
    <citation type="submission" date="2011-02" db="EMBL/GenBank/DDBJ databases">
        <title>The complete genome of Planctomyces brasiliensis DSM 5305.</title>
        <authorList>
            <person name="Lucas S."/>
            <person name="Copeland A."/>
            <person name="Lapidus A."/>
            <person name="Bruce D."/>
            <person name="Goodwin L."/>
            <person name="Pitluck S."/>
            <person name="Kyrpides N."/>
            <person name="Mavromatis K."/>
            <person name="Pagani I."/>
            <person name="Ivanova N."/>
            <person name="Ovchinnikova G."/>
            <person name="Lu M."/>
            <person name="Detter J.C."/>
            <person name="Han C."/>
            <person name="Land M."/>
            <person name="Hauser L."/>
            <person name="Markowitz V."/>
            <person name="Cheng J.-F."/>
            <person name="Hugenholtz P."/>
            <person name="Woyke T."/>
            <person name="Wu D."/>
            <person name="Tindall B."/>
            <person name="Pomrenke H.G."/>
            <person name="Brambilla E."/>
            <person name="Klenk H.-P."/>
            <person name="Eisen J.A."/>
        </authorList>
    </citation>
    <scope>NUCLEOTIDE SEQUENCE [LARGE SCALE GENOMIC DNA]</scope>
    <source>
        <strain evidence="3">ATCC 49424 / DSM 5305 / JCM 21570 / NBRC 103401 / IFAM 1448</strain>
    </source>
</reference>
<accession>F0SRT8</accession>
<keyword evidence="2" id="KW-0223">Dioxygenase</keyword>
<dbReference type="GO" id="GO:0005506">
    <property type="term" value="F:iron ion binding"/>
    <property type="evidence" value="ECO:0007669"/>
    <property type="project" value="UniProtKB-ARBA"/>
</dbReference>
<name>F0SRT8_RUBBR</name>
<gene>
    <name evidence="2" type="ordered locus">Plabr_2654</name>
</gene>
<evidence type="ECO:0000256" key="1">
    <source>
        <dbReference type="ARBA" id="ARBA00001954"/>
    </source>
</evidence>
<dbReference type="STRING" id="756272.Plabr_2654"/>
<dbReference type="Pfam" id="PF05721">
    <property type="entry name" value="PhyH"/>
    <property type="match status" value="1"/>
</dbReference>
<organism evidence="2 3">
    <name type="scientific">Rubinisphaera brasiliensis (strain ATCC 49424 / DSM 5305 / JCM 21570 / IAM 15109 / NBRC 103401 / IFAM 1448)</name>
    <name type="common">Planctomyces brasiliensis</name>
    <dbReference type="NCBI Taxonomy" id="756272"/>
    <lineage>
        <taxon>Bacteria</taxon>
        <taxon>Pseudomonadati</taxon>
        <taxon>Planctomycetota</taxon>
        <taxon>Planctomycetia</taxon>
        <taxon>Planctomycetales</taxon>
        <taxon>Planctomycetaceae</taxon>
        <taxon>Rubinisphaera</taxon>
    </lineage>
</organism>
<evidence type="ECO:0000313" key="3">
    <source>
        <dbReference type="Proteomes" id="UP000006860"/>
    </source>
</evidence>
<dbReference type="EMBL" id="CP002546">
    <property type="protein sequence ID" value="ADY60254.1"/>
    <property type="molecule type" value="Genomic_DNA"/>
</dbReference>
<keyword evidence="3" id="KW-1185">Reference proteome</keyword>
<dbReference type="PANTHER" id="PTHR20883">
    <property type="entry name" value="PHYTANOYL-COA DIOXYGENASE DOMAIN CONTAINING 1"/>
    <property type="match status" value="1"/>
</dbReference>